<dbReference type="InterPro" id="IPR011990">
    <property type="entry name" value="TPR-like_helical_dom_sf"/>
</dbReference>
<protein>
    <recommendedName>
        <fullName evidence="1">CHAT domain-containing protein</fullName>
    </recommendedName>
</protein>
<dbReference type="STRING" id="231916.A0A409VII7"/>
<dbReference type="OrthoDB" id="9991317at2759"/>
<feature type="non-terminal residue" evidence="2">
    <location>
        <position position="1"/>
    </location>
</feature>
<evidence type="ECO:0000313" key="3">
    <source>
        <dbReference type="Proteomes" id="UP000284706"/>
    </source>
</evidence>
<dbReference type="InterPro" id="IPR024983">
    <property type="entry name" value="CHAT_dom"/>
</dbReference>
<name>A0A409VII7_9AGAR</name>
<accession>A0A409VII7</accession>
<dbReference type="EMBL" id="NHYE01005640">
    <property type="protein sequence ID" value="PPQ66037.1"/>
    <property type="molecule type" value="Genomic_DNA"/>
</dbReference>
<organism evidence="2 3">
    <name type="scientific">Gymnopilus dilepis</name>
    <dbReference type="NCBI Taxonomy" id="231916"/>
    <lineage>
        <taxon>Eukaryota</taxon>
        <taxon>Fungi</taxon>
        <taxon>Dikarya</taxon>
        <taxon>Basidiomycota</taxon>
        <taxon>Agaricomycotina</taxon>
        <taxon>Agaricomycetes</taxon>
        <taxon>Agaricomycetidae</taxon>
        <taxon>Agaricales</taxon>
        <taxon>Agaricineae</taxon>
        <taxon>Hymenogastraceae</taxon>
        <taxon>Gymnopilus</taxon>
    </lineage>
</organism>
<dbReference type="SUPFAM" id="SSF48452">
    <property type="entry name" value="TPR-like"/>
    <property type="match status" value="1"/>
</dbReference>
<sequence>ELCLGHSCSLPPIRQKHYQKKITGSENVYQQPCDHLITFALEMQDACRFHELGVSALHRFQTTRALDDLSEALSLFRQAVNEAANDCFDLPMYLVDLAKTLTSRYELSGDVNDIFQAISLGRRAIDLAPNDHPSLPDFLTNVGISLMHQFKHTENLADISDAISLQQKAINLTADENKDKAIYQTNLGVSFTRRFEYTKQLNDISDAVNAHQEASRLGAVYGHPDLPQFQSNLWQALELCFEHSQELALIQKATTSFRRFSTSQLGSPSKELRLNARKWAEYAKKVDSLEILQAWSNVLQLSAQVVGLEHTIQQRYTFLLDISEFSVSAAAAAFDQGRPYLALEWLEEGRCLVWGQLNRFRSPLDALRMSNPALAEEFMKVSKALESAGSRPEPDVLSKEVKKIHDTSLEDEVDVRINLAKEWDKLLERIRNIPGFGNFFRPATYSTLMKDLPPSAIVIVVNVHQDRSDALILISGLKAPLHLPLPDLPYDKVDNHRRALQSFIRHIGLRARGSELERRERGMRLETYIKTGSITKEVLGHLWNALVHPILNKLGLSGEPPSEKVRIWWCSTGPLAFLPVHAAGLYGEDGSSLTISDYAVLSYIPSVSALIDRAKRPLDIDISSSGLVMISQPDTPGQSPLPGATREIQRIGHVLEASSVRYSTLDRSAATVEEGIKQMNAYSCIHFACHARQDTAEPLKSAFNLYDGPLDLGTIMQQNLAQADLAFLAACQTSTGDEKLSEEAVHLAAGMLAAGYRSVVATMWSISDSVAPKIAEYFYSYLITCEKGGLGGGHERMLNGENAACALHYAAQQTRKELGDTDEGLLAWIPYVHFGL</sequence>
<dbReference type="Proteomes" id="UP000284706">
    <property type="component" value="Unassembled WGS sequence"/>
</dbReference>
<dbReference type="AlphaFoldDB" id="A0A409VII7"/>
<dbReference type="Pfam" id="PF12770">
    <property type="entry name" value="CHAT"/>
    <property type="match status" value="1"/>
</dbReference>
<evidence type="ECO:0000313" key="2">
    <source>
        <dbReference type="EMBL" id="PPQ66037.1"/>
    </source>
</evidence>
<keyword evidence="3" id="KW-1185">Reference proteome</keyword>
<comment type="caution">
    <text evidence="2">The sequence shown here is derived from an EMBL/GenBank/DDBJ whole genome shotgun (WGS) entry which is preliminary data.</text>
</comment>
<gene>
    <name evidence="2" type="ORF">CVT26_010793</name>
</gene>
<proteinExistence type="predicted"/>
<dbReference type="InParanoid" id="A0A409VII7"/>
<dbReference type="Gene3D" id="1.25.40.10">
    <property type="entry name" value="Tetratricopeptide repeat domain"/>
    <property type="match status" value="1"/>
</dbReference>
<feature type="domain" description="CHAT" evidence="1">
    <location>
        <begin position="537"/>
        <end position="820"/>
    </location>
</feature>
<evidence type="ECO:0000259" key="1">
    <source>
        <dbReference type="Pfam" id="PF12770"/>
    </source>
</evidence>
<reference evidence="2 3" key="1">
    <citation type="journal article" date="2018" name="Evol. Lett.">
        <title>Horizontal gene cluster transfer increased hallucinogenic mushroom diversity.</title>
        <authorList>
            <person name="Reynolds H.T."/>
            <person name="Vijayakumar V."/>
            <person name="Gluck-Thaler E."/>
            <person name="Korotkin H.B."/>
            <person name="Matheny P.B."/>
            <person name="Slot J.C."/>
        </authorList>
    </citation>
    <scope>NUCLEOTIDE SEQUENCE [LARGE SCALE GENOMIC DNA]</scope>
    <source>
        <strain evidence="2 3">SRW20</strain>
    </source>
</reference>